<evidence type="ECO:0000259" key="9">
    <source>
        <dbReference type="SMART" id="SM00481"/>
    </source>
</evidence>
<dbReference type="Gene3D" id="1.10.10.1600">
    <property type="entry name" value="Bacterial DNA polymerase III alpha subunit, thumb domain"/>
    <property type="match status" value="1"/>
</dbReference>
<dbReference type="InterPro" id="IPR040982">
    <property type="entry name" value="DNA_pol3_finger"/>
</dbReference>
<comment type="caution">
    <text evidence="10">The sequence shown here is derived from an EMBL/GenBank/DDBJ whole genome shotgun (WGS) entry which is preliminary data.</text>
</comment>
<dbReference type="InterPro" id="IPR003141">
    <property type="entry name" value="Pol/His_phosphatase_N"/>
</dbReference>
<proteinExistence type="predicted"/>
<evidence type="ECO:0000256" key="3">
    <source>
        <dbReference type="ARBA" id="ARBA00019114"/>
    </source>
</evidence>
<dbReference type="InterPro" id="IPR011708">
    <property type="entry name" value="DNA_pol3_alpha_NTPase_dom"/>
</dbReference>
<dbReference type="CDD" id="cd12113">
    <property type="entry name" value="PHP_PolIIIA_DnaE3"/>
    <property type="match status" value="1"/>
</dbReference>
<dbReference type="EC" id="2.7.7.7" evidence="2"/>
<dbReference type="SMART" id="SM00481">
    <property type="entry name" value="POLIIIAc"/>
    <property type="match status" value="1"/>
</dbReference>
<dbReference type="PANTHER" id="PTHR32294">
    <property type="entry name" value="DNA POLYMERASE III SUBUNIT ALPHA"/>
    <property type="match status" value="1"/>
</dbReference>
<dbReference type="InterPro" id="IPR004805">
    <property type="entry name" value="DnaE2/DnaE/PolC"/>
</dbReference>
<dbReference type="Pfam" id="PF01336">
    <property type="entry name" value="tRNA_anti-codon"/>
    <property type="match status" value="1"/>
</dbReference>
<evidence type="ECO:0000256" key="2">
    <source>
        <dbReference type="ARBA" id="ARBA00012417"/>
    </source>
</evidence>
<dbReference type="Pfam" id="PF02811">
    <property type="entry name" value="PHP"/>
    <property type="match status" value="1"/>
</dbReference>
<dbReference type="SUPFAM" id="SSF89550">
    <property type="entry name" value="PHP domain-like"/>
    <property type="match status" value="1"/>
</dbReference>
<dbReference type="CDD" id="cd04485">
    <property type="entry name" value="DnaE_OBF"/>
    <property type="match status" value="1"/>
</dbReference>
<dbReference type="GO" id="GO:0006260">
    <property type="term" value="P:DNA replication"/>
    <property type="evidence" value="ECO:0007669"/>
    <property type="project" value="UniProtKB-KW"/>
</dbReference>
<dbReference type="InterPro" id="IPR029460">
    <property type="entry name" value="DNAPol_HHH"/>
</dbReference>
<keyword evidence="6" id="KW-0235">DNA replication</keyword>
<organism evidence="10 11">
    <name type="scientific">Candidatus Wolfebacteria bacterium GW2011_GWA2_47_9b</name>
    <dbReference type="NCBI Taxonomy" id="1619005"/>
    <lineage>
        <taxon>Bacteria</taxon>
        <taxon>Candidatus Wolfeibacteriota</taxon>
    </lineage>
</organism>
<dbReference type="Pfam" id="PF07733">
    <property type="entry name" value="DNA_pol3_alpha"/>
    <property type="match status" value="1"/>
</dbReference>
<dbReference type="InterPro" id="IPR016195">
    <property type="entry name" value="Pol/histidinol_Pase-like"/>
</dbReference>
<evidence type="ECO:0000313" key="10">
    <source>
        <dbReference type="EMBL" id="KKU88711.1"/>
    </source>
</evidence>
<comment type="subcellular location">
    <subcellularLocation>
        <location evidence="1">Cytoplasm</location>
    </subcellularLocation>
</comment>
<dbReference type="NCBIfam" id="NF004226">
    <property type="entry name" value="PRK05673.1"/>
    <property type="match status" value="1"/>
</dbReference>
<dbReference type="Gene3D" id="3.20.20.140">
    <property type="entry name" value="Metal-dependent hydrolases"/>
    <property type="match status" value="1"/>
</dbReference>
<dbReference type="InterPro" id="IPR004013">
    <property type="entry name" value="PHP_dom"/>
</dbReference>
<dbReference type="NCBIfam" id="NF005298">
    <property type="entry name" value="PRK06826.1"/>
    <property type="match status" value="1"/>
</dbReference>
<dbReference type="EMBL" id="LCPB01000025">
    <property type="protein sequence ID" value="KKU88711.1"/>
    <property type="molecule type" value="Genomic_DNA"/>
</dbReference>
<protein>
    <recommendedName>
        <fullName evidence="3">DNA polymerase III subunit alpha</fullName>
        <ecNumber evidence="2">2.7.7.7</ecNumber>
    </recommendedName>
</protein>
<evidence type="ECO:0000256" key="4">
    <source>
        <dbReference type="ARBA" id="ARBA00022679"/>
    </source>
</evidence>
<sequence>MWGCIYTRCTFVYLFDLYVCDYPMKFVHLHTHSHYSLLDGLAKIDDLIDRAKELGMEALALTDHGNLYGAVEFYVKAKKAGIKPLLGLEAYVAKGSRLDRQLVKDESTGTGKKAKENYNHLTLICENETGWKNLLKLSSSSHLEGFYYKPRIDREILNQWHEGLIALSGCLGGEIAQFCVQGRMEEAEATAREYLSIFGKDNFFIEIWHLPHIPDAAIAVKGLKEIAKKLNIPMVATKDIHYARPEDAQYQDILLAVQTGNTVNDANRMSMMDENYAMNSAEEMASWFPDVPEVIENTNKIAERCNVTLELDVVRLPKFETPGGMDSMDYLEKLIREGLSSRYKEITQEVTDRMEYEIGVIRNTGYADYFLIVQDYIKWSRDHGVVVGPGRGSAAGSLVAYVLTITDVDPIKYDLLFERFLNPDRIQMPDIDIDFADTRRDEVVNYVREKYGADRVAQIITFGTMAARAAIRDAGRALGLSYGFCDQVAKLVPAPPTPVKSLKQAMEVVEELRTMYVTNPDAKKLLDAAQKLEGVARHASVHACGIIISAEPLTDVVALQRSPQNENSVITQFEQGIIEKLGLLKMDFLGLRNLTIIEEALRLVKESTGELLNISDISLEDPKTFEVLQNGDTVGVFQFESSGMRRYLKELRPTEFEDVVAMVALYRPGPMELIPDYINRKYGREEVKLLHPMLKPILGKTYGIGIYQEQMMRIARDLAGYTLAEADTLRKAIGKKIQSLLDEQEGKLINGMIANGINEKVARKIWELFPPFAKYGFNRSHSVCYGLIGYQTAYLKAHYPIEFMTALFNSESDDVERIAFLIDEAKKHSITVSPPDINESAVNFAPQGKMIRFGLAAIKNVGTAVVEAIIAERKENGPYEGLEDFLARVKHKDVNKKSIESLTKAGVFDSFKIERGQVLANMDEILRYSQTMKKNETSNQTNLFGTVYSKSVLNLREAPPIAKKDKLNWEKELLGLYISDHPLSEHKAQLMQYKVKGIKELLALDQKDQNKHRIAGVVTSIKKITTKSGKPMAFARIEDANESIEAIVFTETLARTQNLWCENKLIVAEGKLSAKDSDMKFICEGAVELV</sequence>
<keyword evidence="5" id="KW-0548">Nucleotidyltransferase</keyword>
<dbReference type="Pfam" id="PF17657">
    <property type="entry name" value="DNA_pol3_finger"/>
    <property type="match status" value="1"/>
</dbReference>
<keyword evidence="4" id="KW-0808">Transferase</keyword>
<dbReference type="GO" id="GO:0008408">
    <property type="term" value="F:3'-5' exonuclease activity"/>
    <property type="evidence" value="ECO:0007669"/>
    <property type="project" value="InterPro"/>
</dbReference>
<dbReference type="Gene3D" id="1.10.150.870">
    <property type="match status" value="1"/>
</dbReference>
<dbReference type="PANTHER" id="PTHR32294:SF0">
    <property type="entry name" value="DNA POLYMERASE III SUBUNIT ALPHA"/>
    <property type="match status" value="1"/>
</dbReference>
<evidence type="ECO:0000256" key="5">
    <source>
        <dbReference type="ARBA" id="ARBA00022695"/>
    </source>
</evidence>
<feature type="domain" description="Polymerase/histidinol phosphatase N-terminal" evidence="9">
    <location>
        <begin position="27"/>
        <end position="94"/>
    </location>
</feature>
<dbReference type="GO" id="GO:0005737">
    <property type="term" value="C:cytoplasm"/>
    <property type="evidence" value="ECO:0007669"/>
    <property type="project" value="UniProtKB-SubCell"/>
</dbReference>
<comment type="catalytic activity">
    <reaction evidence="8">
        <text>DNA(n) + a 2'-deoxyribonucleoside 5'-triphosphate = DNA(n+1) + diphosphate</text>
        <dbReference type="Rhea" id="RHEA:22508"/>
        <dbReference type="Rhea" id="RHEA-COMP:17339"/>
        <dbReference type="Rhea" id="RHEA-COMP:17340"/>
        <dbReference type="ChEBI" id="CHEBI:33019"/>
        <dbReference type="ChEBI" id="CHEBI:61560"/>
        <dbReference type="ChEBI" id="CHEBI:173112"/>
        <dbReference type="EC" id="2.7.7.7"/>
    </reaction>
</comment>
<dbReference type="NCBIfam" id="TIGR00594">
    <property type="entry name" value="polc"/>
    <property type="match status" value="1"/>
</dbReference>
<gene>
    <name evidence="10" type="ORF">UY19_C0025G0013</name>
</gene>
<dbReference type="AlphaFoldDB" id="A0A0G1U3S4"/>
<dbReference type="Pfam" id="PF14579">
    <property type="entry name" value="HHH_6"/>
    <property type="match status" value="1"/>
</dbReference>
<reference evidence="10 11" key="1">
    <citation type="journal article" date="2015" name="Nature">
        <title>rRNA introns, odd ribosomes, and small enigmatic genomes across a large radiation of phyla.</title>
        <authorList>
            <person name="Brown C.T."/>
            <person name="Hug L.A."/>
            <person name="Thomas B.C."/>
            <person name="Sharon I."/>
            <person name="Castelle C.J."/>
            <person name="Singh A."/>
            <person name="Wilkins M.J."/>
            <person name="Williams K.H."/>
            <person name="Banfield J.F."/>
        </authorList>
    </citation>
    <scope>NUCLEOTIDE SEQUENCE [LARGE SCALE GENOMIC DNA]</scope>
</reference>
<dbReference type="PATRIC" id="fig|1619005.3.peg.1095"/>
<accession>A0A0G1U3S4</accession>
<dbReference type="InterPro" id="IPR004365">
    <property type="entry name" value="NA-bd_OB_tRNA"/>
</dbReference>
<evidence type="ECO:0000313" key="11">
    <source>
        <dbReference type="Proteomes" id="UP000033882"/>
    </source>
</evidence>
<keyword evidence="7" id="KW-0239">DNA-directed DNA polymerase</keyword>
<evidence type="ECO:0000256" key="6">
    <source>
        <dbReference type="ARBA" id="ARBA00022705"/>
    </source>
</evidence>
<dbReference type="GO" id="GO:0003887">
    <property type="term" value="F:DNA-directed DNA polymerase activity"/>
    <property type="evidence" value="ECO:0007669"/>
    <property type="project" value="UniProtKB-KW"/>
</dbReference>
<dbReference type="InterPro" id="IPR041931">
    <property type="entry name" value="DNA_pol3_alpha_thumb_dom"/>
</dbReference>
<dbReference type="GO" id="GO:0003676">
    <property type="term" value="F:nucleic acid binding"/>
    <property type="evidence" value="ECO:0007669"/>
    <property type="project" value="InterPro"/>
</dbReference>
<evidence type="ECO:0000256" key="8">
    <source>
        <dbReference type="ARBA" id="ARBA00049244"/>
    </source>
</evidence>
<name>A0A0G1U3S4_9BACT</name>
<evidence type="ECO:0000256" key="1">
    <source>
        <dbReference type="ARBA" id="ARBA00004496"/>
    </source>
</evidence>
<dbReference type="Proteomes" id="UP000033882">
    <property type="component" value="Unassembled WGS sequence"/>
</dbReference>
<evidence type="ECO:0000256" key="7">
    <source>
        <dbReference type="ARBA" id="ARBA00022932"/>
    </source>
</evidence>